<evidence type="ECO:0000256" key="2">
    <source>
        <dbReference type="ARBA" id="ARBA00022692"/>
    </source>
</evidence>
<evidence type="ECO:0000256" key="1">
    <source>
        <dbReference type="ARBA" id="ARBA00004141"/>
    </source>
</evidence>
<dbReference type="PANTHER" id="PTHR24002">
    <property type="entry name" value="SOLUTE CARRIER FAMILY 22 MEMBER 18"/>
    <property type="match status" value="1"/>
</dbReference>
<feature type="transmembrane region" description="Helical" evidence="5">
    <location>
        <begin position="293"/>
        <end position="326"/>
    </location>
</feature>
<comment type="caution">
    <text evidence="6">The sequence shown here is derived from an EMBL/GenBank/DDBJ whole genome shotgun (WGS) entry which is preliminary data.</text>
</comment>
<dbReference type="AlphaFoldDB" id="A0A2P6MQ52"/>
<dbReference type="InterPro" id="IPR011701">
    <property type="entry name" value="MFS"/>
</dbReference>
<keyword evidence="7" id="KW-1185">Reference proteome</keyword>
<dbReference type="Pfam" id="PF07690">
    <property type="entry name" value="MFS_1"/>
    <property type="match status" value="2"/>
</dbReference>
<keyword evidence="2 5" id="KW-0812">Transmembrane</keyword>
<feature type="transmembrane region" description="Helical" evidence="5">
    <location>
        <begin position="371"/>
        <end position="391"/>
    </location>
</feature>
<dbReference type="InParanoid" id="A0A2P6MQ52"/>
<dbReference type="Proteomes" id="UP000241769">
    <property type="component" value="Unassembled WGS sequence"/>
</dbReference>
<evidence type="ECO:0000313" key="7">
    <source>
        <dbReference type="Proteomes" id="UP000241769"/>
    </source>
</evidence>
<feature type="transmembrane region" description="Helical" evidence="5">
    <location>
        <begin position="18"/>
        <end position="37"/>
    </location>
</feature>
<dbReference type="InterPro" id="IPR036259">
    <property type="entry name" value="MFS_trans_sf"/>
</dbReference>
<dbReference type="EMBL" id="MDYQ01000539">
    <property type="protein sequence ID" value="PRP73831.1"/>
    <property type="molecule type" value="Genomic_DNA"/>
</dbReference>
<feature type="transmembrane region" description="Helical" evidence="5">
    <location>
        <begin position="49"/>
        <end position="69"/>
    </location>
</feature>
<dbReference type="GO" id="GO:0005635">
    <property type="term" value="C:nuclear envelope"/>
    <property type="evidence" value="ECO:0007669"/>
    <property type="project" value="TreeGrafter"/>
</dbReference>
<gene>
    <name evidence="6" type="ORF">PROFUN_10201</name>
</gene>
<name>A0A2P6MQ52_9EUKA</name>
<dbReference type="SUPFAM" id="SSF103473">
    <property type="entry name" value="MFS general substrate transporter"/>
    <property type="match status" value="1"/>
</dbReference>
<dbReference type="InterPro" id="IPR001958">
    <property type="entry name" value="Tet-R_TetA/multi-R_MdtG-like"/>
</dbReference>
<evidence type="ECO:0000256" key="5">
    <source>
        <dbReference type="SAM" id="Phobius"/>
    </source>
</evidence>
<feature type="transmembrane region" description="Helical" evidence="5">
    <location>
        <begin position="81"/>
        <end position="102"/>
    </location>
</feature>
<evidence type="ECO:0000313" key="6">
    <source>
        <dbReference type="EMBL" id="PRP73831.1"/>
    </source>
</evidence>
<feature type="transmembrane region" description="Helical" evidence="5">
    <location>
        <begin position="165"/>
        <end position="185"/>
    </location>
</feature>
<evidence type="ECO:0000256" key="3">
    <source>
        <dbReference type="ARBA" id="ARBA00022989"/>
    </source>
</evidence>
<organism evidence="6 7">
    <name type="scientific">Planoprotostelium fungivorum</name>
    <dbReference type="NCBI Taxonomy" id="1890364"/>
    <lineage>
        <taxon>Eukaryota</taxon>
        <taxon>Amoebozoa</taxon>
        <taxon>Evosea</taxon>
        <taxon>Variosea</taxon>
        <taxon>Cavosteliida</taxon>
        <taxon>Cavosteliaceae</taxon>
        <taxon>Planoprotostelium</taxon>
    </lineage>
</organism>
<dbReference type="PANTHER" id="PTHR24002:SF3">
    <property type="entry name" value="SOLUTE CARRIER FAMILY 22 MEMBER 18"/>
    <property type="match status" value="1"/>
</dbReference>
<sequence>MKDKSNAANSDQSAVSKLFLCLALNMASVALVLPAYTDHVISIGGSLEIGAIGAALRSVVGFIATPVLGSLSDSGRRNISFICFAGTAVGLLLAGFASTIWTFQLSRILLGLFWNVNPVLGAFVTDYTPKDKLEAQMGKMAAVCGGGYIIGVVVGGLAASHIGSHIPSILAGICNIMAVMVIVSVPEKTKPAVEKTEKVKPKTFKEMFGGVFLFWVRPNLTNPLTSRLLQETAVAIINGAVIEYARLALDMSPTARGFACMWYGVVNTLLQSQMEFICKSFFKNSEDTIKKCLLGVGISTIIVPFSSSLWIFMMVSTSVSAFQAYLYPLSNSLLSRSVDAREQGSLLGGAESFISLGGIVAPLITGMLLPISLYLPFTIGAILCAASSFIFPSVLRA</sequence>
<feature type="transmembrane region" description="Helical" evidence="5">
    <location>
        <begin position="108"/>
        <end position="128"/>
    </location>
</feature>
<evidence type="ECO:0000256" key="4">
    <source>
        <dbReference type="ARBA" id="ARBA00023136"/>
    </source>
</evidence>
<keyword evidence="4 5" id="KW-0472">Membrane</keyword>
<dbReference type="GO" id="GO:0016020">
    <property type="term" value="C:membrane"/>
    <property type="evidence" value="ECO:0007669"/>
    <property type="project" value="UniProtKB-SubCell"/>
</dbReference>
<dbReference type="PRINTS" id="PR01035">
    <property type="entry name" value="TCRTETA"/>
</dbReference>
<protein>
    <submittedName>
        <fullName evidence="6">MF superfamily multidrug transporter</fullName>
    </submittedName>
</protein>
<comment type="subcellular location">
    <subcellularLocation>
        <location evidence="1">Membrane</location>
        <topology evidence="1">Multi-pass membrane protein</topology>
    </subcellularLocation>
</comment>
<feature type="transmembrane region" description="Helical" evidence="5">
    <location>
        <begin position="140"/>
        <end position="159"/>
    </location>
</feature>
<accession>A0A2P6MQ52</accession>
<dbReference type="OrthoDB" id="440553at2759"/>
<dbReference type="STRING" id="1890364.A0A2P6MQ52"/>
<dbReference type="Gene3D" id="1.20.1250.20">
    <property type="entry name" value="MFS general substrate transporter like domains"/>
    <property type="match status" value="1"/>
</dbReference>
<proteinExistence type="predicted"/>
<keyword evidence="3 5" id="KW-1133">Transmembrane helix</keyword>
<dbReference type="GO" id="GO:0022857">
    <property type="term" value="F:transmembrane transporter activity"/>
    <property type="evidence" value="ECO:0007669"/>
    <property type="project" value="InterPro"/>
</dbReference>
<reference evidence="6 7" key="1">
    <citation type="journal article" date="2018" name="Genome Biol. Evol.">
        <title>Multiple Roots of Fruiting Body Formation in Amoebozoa.</title>
        <authorList>
            <person name="Hillmann F."/>
            <person name="Forbes G."/>
            <person name="Novohradska S."/>
            <person name="Ferling I."/>
            <person name="Riege K."/>
            <person name="Groth M."/>
            <person name="Westermann M."/>
            <person name="Marz M."/>
            <person name="Spaller T."/>
            <person name="Winckler T."/>
            <person name="Schaap P."/>
            <person name="Glockner G."/>
        </authorList>
    </citation>
    <scope>NUCLEOTIDE SEQUENCE [LARGE SCALE GENOMIC DNA]</scope>
    <source>
        <strain evidence="6 7">Jena</strain>
    </source>
</reference>